<dbReference type="AlphaFoldDB" id="V8FZQ9"/>
<dbReference type="PROSITE" id="PS00211">
    <property type="entry name" value="ABC_TRANSPORTER_1"/>
    <property type="match status" value="1"/>
</dbReference>
<dbReference type="PANTHER" id="PTHR42734">
    <property type="entry name" value="METAL TRANSPORT SYSTEM ATP-BINDING PROTEIN TM_0124-RELATED"/>
    <property type="match status" value="1"/>
</dbReference>
<keyword evidence="3" id="KW-0472">Membrane</keyword>
<evidence type="ECO:0000256" key="2">
    <source>
        <dbReference type="ARBA" id="ARBA00022448"/>
    </source>
</evidence>
<gene>
    <name evidence="7" type="ORF">V757_09585</name>
</gene>
<dbReference type="Proteomes" id="UP000018766">
    <property type="component" value="Unassembled WGS sequence"/>
</dbReference>
<dbReference type="OrthoDB" id="9806726at2"/>
<reference evidence="7 8" key="1">
    <citation type="submission" date="2013-11" db="EMBL/GenBank/DDBJ databases">
        <title>Genomic analysis of Pelistega sp. HM-7.</title>
        <authorList>
            <person name="Kumbhare S.V."/>
            <person name="Shetty S.A."/>
            <person name="Sharma O."/>
            <person name="Dhotre D.P."/>
        </authorList>
    </citation>
    <scope>NUCLEOTIDE SEQUENCE [LARGE SCALE GENOMIC DNA]</scope>
    <source>
        <strain evidence="7 8">HM-7</strain>
    </source>
</reference>
<feature type="domain" description="ABC transporter" evidence="6">
    <location>
        <begin position="4"/>
        <end position="235"/>
    </location>
</feature>
<organism evidence="7 8">
    <name type="scientific">Pelistega indica</name>
    <dbReference type="NCBI Taxonomy" id="1414851"/>
    <lineage>
        <taxon>Bacteria</taxon>
        <taxon>Pseudomonadati</taxon>
        <taxon>Pseudomonadota</taxon>
        <taxon>Betaproteobacteria</taxon>
        <taxon>Burkholderiales</taxon>
        <taxon>Alcaligenaceae</taxon>
        <taxon>Pelistega</taxon>
    </lineage>
</organism>
<evidence type="ECO:0000256" key="3">
    <source>
        <dbReference type="ARBA" id="ARBA00022475"/>
    </source>
</evidence>
<dbReference type="SMART" id="SM00382">
    <property type="entry name" value="AAA"/>
    <property type="match status" value="1"/>
</dbReference>
<dbReference type="CDD" id="cd03235">
    <property type="entry name" value="ABC_Metallic_Cations"/>
    <property type="match status" value="1"/>
</dbReference>
<dbReference type="InterPro" id="IPR017871">
    <property type="entry name" value="ABC_transporter-like_CS"/>
</dbReference>
<keyword evidence="2" id="KW-0813">Transport</keyword>
<dbReference type="SUPFAM" id="SSF52540">
    <property type="entry name" value="P-loop containing nucleoside triphosphate hydrolases"/>
    <property type="match status" value="1"/>
</dbReference>
<proteinExistence type="inferred from homology"/>
<dbReference type="InterPro" id="IPR027417">
    <property type="entry name" value="P-loop_NTPase"/>
</dbReference>
<evidence type="ECO:0000256" key="4">
    <source>
        <dbReference type="ARBA" id="ARBA00022741"/>
    </source>
</evidence>
<dbReference type="PROSITE" id="PS50893">
    <property type="entry name" value="ABC_TRANSPORTER_2"/>
    <property type="match status" value="1"/>
</dbReference>
<name>V8FZQ9_9BURK</name>
<evidence type="ECO:0000259" key="6">
    <source>
        <dbReference type="PROSITE" id="PS50893"/>
    </source>
</evidence>
<protein>
    <submittedName>
        <fullName evidence="7">ABC transporter</fullName>
    </submittedName>
</protein>
<dbReference type="InterPro" id="IPR003593">
    <property type="entry name" value="AAA+_ATPase"/>
</dbReference>
<dbReference type="GO" id="GO:0005524">
    <property type="term" value="F:ATP binding"/>
    <property type="evidence" value="ECO:0007669"/>
    <property type="project" value="UniProtKB-KW"/>
</dbReference>
<accession>V8FZQ9</accession>
<sequence>MFAIRVSDLSVGQRDNSQNEILKKINGQFEKGSMTAILGPNGAGKSTLIKAITGVIQPSSGSIEIAPDLTSGIGLLPQKNEIDHAFPITVFDLVAMGAWKRVGAFRAYSSQERDYIHQALTSVGLQHNANQLIGTLSGGQFQRALFARLIVRRPDVYILDEPFTAIDEHTSAELMQIMLDWHATGKTVIVVLHDVELARQVFPQTLLLAREVVAWGETQSILTEDNLQKARRLALQGF</sequence>
<dbReference type="GO" id="GO:0016887">
    <property type="term" value="F:ATP hydrolysis activity"/>
    <property type="evidence" value="ECO:0007669"/>
    <property type="project" value="InterPro"/>
</dbReference>
<keyword evidence="3" id="KW-1003">Cell membrane</keyword>
<dbReference type="InterPro" id="IPR003439">
    <property type="entry name" value="ABC_transporter-like_ATP-bd"/>
</dbReference>
<dbReference type="PANTHER" id="PTHR42734:SF5">
    <property type="entry name" value="IRON TRANSPORT SYSTEM ATP-BINDING PROTEIN HI_0361-RELATED"/>
    <property type="match status" value="1"/>
</dbReference>
<dbReference type="InterPro" id="IPR050153">
    <property type="entry name" value="Metal_Ion_Import_ABC"/>
</dbReference>
<dbReference type="RefSeq" id="WP_023952098.1">
    <property type="nucleotide sequence ID" value="NZ_AYSV01000100.1"/>
</dbReference>
<dbReference type="Gene3D" id="3.40.50.300">
    <property type="entry name" value="P-loop containing nucleotide triphosphate hydrolases"/>
    <property type="match status" value="1"/>
</dbReference>
<evidence type="ECO:0000313" key="7">
    <source>
        <dbReference type="EMBL" id="ETD68922.1"/>
    </source>
</evidence>
<evidence type="ECO:0000256" key="5">
    <source>
        <dbReference type="ARBA" id="ARBA00022840"/>
    </source>
</evidence>
<dbReference type="EMBL" id="AYSV01000100">
    <property type="protein sequence ID" value="ETD68922.1"/>
    <property type="molecule type" value="Genomic_DNA"/>
</dbReference>
<comment type="caution">
    <text evidence="7">The sequence shown here is derived from an EMBL/GenBank/DDBJ whole genome shotgun (WGS) entry which is preliminary data.</text>
</comment>
<keyword evidence="4" id="KW-0547">Nucleotide-binding</keyword>
<keyword evidence="8" id="KW-1185">Reference proteome</keyword>
<comment type="similarity">
    <text evidence="1">Belongs to the ABC transporter superfamily.</text>
</comment>
<evidence type="ECO:0000313" key="8">
    <source>
        <dbReference type="Proteomes" id="UP000018766"/>
    </source>
</evidence>
<keyword evidence="5" id="KW-0067">ATP-binding</keyword>
<dbReference type="Pfam" id="PF00005">
    <property type="entry name" value="ABC_tran"/>
    <property type="match status" value="1"/>
</dbReference>
<dbReference type="PATRIC" id="fig|1414851.3.peg.1987"/>
<evidence type="ECO:0000256" key="1">
    <source>
        <dbReference type="ARBA" id="ARBA00005417"/>
    </source>
</evidence>